<dbReference type="EMBL" id="LUGG01000014">
    <property type="protein sequence ID" value="OBZ70035.1"/>
    <property type="molecule type" value="Genomic_DNA"/>
</dbReference>
<evidence type="ECO:0000256" key="1">
    <source>
        <dbReference type="SAM" id="MobiDB-lite"/>
    </source>
</evidence>
<feature type="region of interest" description="Disordered" evidence="1">
    <location>
        <begin position="1"/>
        <end position="25"/>
    </location>
</feature>
<dbReference type="Proteomes" id="UP000092993">
    <property type="component" value="Unassembled WGS sequence"/>
</dbReference>
<name>A0A1C7LZ95_GRIFR</name>
<accession>A0A1C7LZ95</accession>
<proteinExistence type="predicted"/>
<keyword evidence="3" id="KW-1185">Reference proteome</keyword>
<comment type="caution">
    <text evidence="2">The sequence shown here is derived from an EMBL/GenBank/DDBJ whole genome shotgun (WGS) entry which is preliminary data.</text>
</comment>
<evidence type="ECO:0000313" key="3">
    <source>
        <dbReference type="Proteomes" id="UP000092993"/>
    </source>
</evidence>
<gene>
    <name evidence="2" type="ORF">A0H81_09955</name>
</gene>
<reference evidence="2 3" key="1">
    <citation type="submission" date="2016-03" db="EMBL/GenBank/DDBJ databases">
        <title>Whole genome sequencing of Grifola frondosa 9006-11.</title>
        <authorList>
            <person name="Min B."/>
            <person name="Park H."/>
            <person name="Kim J.-G."/>
            <person name="Cho H."/>
            <person name="Oh Y.-L."/>
            <person name="Kong W.-S."/>
            <person name="Choi I.-G."/>
        </authorList>
    </citation>
    <scope>NUCLEOTIDE SEQUENCE [LARGE SCALE GENOMIC DNA]</scope>
    <source>
        <strain evidence="2 3">9006-11</strain>
    </source>
</reference>
<evidence type="ECO:0000313" key="2">
    <source>
        <dbReference type="EMBL" id="OBZ70035.1"/>
    </source>
</evidence>
<sequence>MLTHSAFQKYRGPPREHVAGSNSPASGSMGMVFLWMEKAIVAGYIPRLEDMARRRLLLLLGHLRWTPSRAPHRHVLSSP</sequence>
<protein>
    <submittedName>
        <fullName evidence="2">Uncharacterized protein</fullName>
    </submittedName>
</protein>
<organism evidence="2 3">
    <name type="scientific">Grifola frondosa</name>
    <name type="common">Maitake</name>
    <name type="synonym">Polyporus frondosus</name>
    <dbReference type="NCBI Taxonomy" id="5627"/>
    <lineage>
        <taxon>Eukaryota</taxon>
        <taxon>Fungi</taxon>
        <taxon>Dikarya</taxon>
        <taxon>Basidiomycota</taxon>
        <taxon>Agaricomycotina</taxon>
        <taxon>Agaricomycetes</taxon>
        <taxon>Polyporales</taxon>
        <taxon>Grifolaceae</taxon>
        <taxon>Grifola</taxon>
    </lineage>
</organism>
<dbReference type="AlphaFoldDB" id="A0A1C7LZ95"/>